<sequence length="265" mass="29206">MRDRRPRIVCISQARMTSTRLPGKILLEAAGKSLLAHHLERLRRCGTLDAVVLATTVNRTDDPVERAGRALGLPVFRGSEQDVLSRFAGAAAMAGADLVVRVTSDCPLIDPALVDELVGGFVAGPAADYRSIDTSRFPRGLDAEVFTRAALDEAAAQATDPAEREHVTPYIYRRPDRFRIAEPLRPAPAPDGPPQRWCVDEPADFELVRRLLEALVPEKPDFGWQDCCNVLNRHPDWIGINAAVRQKTLHRPGMPMAHKEKNNGS</sequence>
<evidence type="ECO:0000313" key="2">
    <source>
        <dbReference type="Proteomes" id="UP000245629"/>
    </source>
</evidence>
<dbReference type="PANTHER" id="PTHR42866">
    <property type="entry name" value="3-DEOXY-MANNO-OCTULOSONATE CYTIDYLYLTRANSFERASE"/>
    <property type="match status" value="1"/>
</dbReference>
<dbReference type="InterPro" id="IPR029044">
    <property type="entry name" value="Nucleotide-diphossugar_trans"/>
</dbReference>
<accession>A0A2S2CM07</accession>
<dbReference type="OrthoDB" id="9801052at2"/>
<evidence type="ECO:0000313" key="1">
    <source>
        <dbReference type="EMBL" id="AWK85496.1"/>
    </source>
</evidence>
<dbReference type="KEGG" id="azz:DEW08_04340"/>
<dbReference type="Proteomes" id="UP000245629">
    <property type="component" value="Chromosome 1"/>
</dbReference>
<reference evidence="2" key="1">
    <citation type="submission" date="2018-05" db="EMBL/GenBank/DDBJ databases">
        <title>Azospirillum thermophila sp. nov., a novel isolated from hot spring.</title>
        <authorList>
            <person name="Zhao Z."/>
        </authorList>
    </citation>
    <scope>NUCLEOTIDE SEQUENCE [LARGE SCALE GENOMIC DNA]</scope>
    <source>
        <strain evidence="2">CFH 70021</strain>
    </source>
</reference>
<proteinExistence type="predicted"/>
<dbReference type="SUPFAM" id="SSF53448">
    <property type="entry name" value="Nucleotide-diphospho-sugar transferases"/>
    <property type="match status" value="1"/>
</dbReference>
<organism evidence="1 2">
    <name type="scientific">Azospirillum thermophilum</name>
    <dbReference type="NCBI Taxonomy" id="2202148"/>
    <lineage>
        <taxon>Bacteria</taxon>
        <taxon>Pseudomonadati</taxon>
        <taxon>Pseudomonadota</taxon>
        <taxon>Alphaproteobacteria</taxon>
        <taxon>Rhodospirillales</taxon>
        <taxon>Azospirillaceae</taxon>
        <taxon>Azospirillum</taxon>
    </lineage>
</organism>
<keyword evidence="1" id="KW-0167">Capsid protein</keyword>
<dbReference type="AlphaFoldDB" id="A0A2S2CM07"/>
<dbReference type="InterPro" id="IPR003329">
    <property type="entry name" value="Cytidylyl_trans"/>
</dbReference>
<protein>
    <submittedName>
        <fullName evidence="1">Spore coat protein</fullName>
    </submittedName>
</protein>
<dbReference type="GO" id="GO:0005829">
    <property type="term" value="C:cytosol"/>
    <property type="evidence" value="ECO:0007669"/>
    <property type="project" value="TreeGrafter"/>
</dbReference>
<dbReference type="RefSeq" id="WP_109324762.1">
    <property type="nucleotide sequence ID" value="NZ_CP029352.1"/>
</dbReference>
<gene>
    <name evidence="1" type="ORF">DEW08_04340</name>
</gene>
<dbReference type="Gene3D" id="3.90.550.10">
    <property type="entry name" value="Spore Coat Polysaccharide Biosynthesis Protein SpsA, Chain A"/>
    <property type="match status" value="1"/>
</dbReference>
<name>A0A2S2CM07_9PROT</name>
<dbReference type="PANTHER" id="PTHR42866:SF1">
    <property type="entry name" value="SPORE COAT POLYSACCHARIDE BIOSYNTHESIS PROTEIN SPSF"/>
    <property type="match status" value="1"/>
</dbReference>
<dbReference type="Pfam" id="PF02348">
    <property type="entry name" value="CTP_transf_3"/>
    <property type="match status" value="1"/>
</dbReference>
<dbReference type="EMBL" id="CP029352">
    <property type="protein sequence ID" value="AWK85496.1"/>
    <property type="molecule type" value="Genomic_DNA"/>
</dbReference>
<keyword evidence="1" id="KW-0946">Virion</keyword>
<keyword evidence="2" id="KW-1185">Reference proteome</keyword>
<dbReference type="CDD" id="cd02518">
    <property type="entry name" value="GT2_SpsF"/>
    <property type="match status" value="1"/>
</dbReference>